<comment type="caution">
    <text evidence="2">The sequence shown here is derived from an EMBL/GenBank/DDBJ whole genome shotgun (WGS) entry which is preliminary data.</text>
</comment>
<feature type="region of interest" description="Disordered" evidence="1">
    <location>
        <begin position="60"/>
        <end position="105"/>
    </location>
</feature>
<gene>
    <name evidence="2" type="ORF">B0H15DRAFT_951067</name>
</gene>
<dbReference type="Proteomes" id="UP001222325">
    <property type="component" value="Unassembled WGS sequence"/>
</dbReference>
<reference evidence="2" key="1">
    <citation type="submission" date="2023-03" db="EMBL/GenBank/DDBJ databases">
        <title>Massive genome expansion in bonnet fungi (Mycena s.s.) driven by repeated elements and novel gene families across ecological guilds.</title>
        <authorList>
            <consortium name="Lawrence Berkeley National Laboratory"/>
            <person name="Harder C.B."/>
            <person name="Miyauchi S."/>
            <person name="Viragh M."/>
            <person name="Kuo A."/>
            <person name="Thoen E."/>
            <person name="Andreopoulos B."/>
            <person name="Lu D."/>
            <person name="Skrede I."/>
            <person name="Drula E."/>
            <person name="Henrissat B."/>
            <person name="Morin E."/>
            <person name="Kohler A."/>
            <person name="Barry K."/>
            <person name="LaButti K."/>
            <person name="Morin E."/>
            <person name="Salamov A."/>
            <person name="Lipzen A."/>
            <person name="Mereny Z."/>
            <person name="Hegedus B."/>
            <person name="Baldrian P."/>
            <person name="Stursova M."/>
            <person name="Weitz H."/>
            <person name="Taylor A."/>
            <person name="Grigoriev I.V."/>
            <person name="Nagy L.G."/>
            <person name="Martin F."/>
            <person name="Kauserud H."/>
        </authorList>
    </citation>
    <scope>NUCLEOTIDE SEQUENCE</scope>
    <source>
        <strain evidence="2">CBHHK173m</strain>
    </source>
</reference>
<organism evidence="2 3">
    <name type="scientific">Mycena belliarum</name>
    <dbReference type="NCBI Taxonomy" id="1033014"/>
    <lineage>
        <taxon>Eukaryota</taxon>
        <taxon>Fungi</taxon>
        <taxon>Dikarya</taxon>
        <taxon>Basidiomycota</taxon>
        <taxon>Agaricomycotina</taxon>
        <taxon>Agaricomycetes</taxon>
        <taxon>Agaricomycetidae</taxon>
        <taxon>Agaricales</taxon>
        <taxon>Marasmiineae</taxon>
        <taxon>Mycenaceae</taxon>
        <taxon>Mycena</taxon>
    </lineage>
</organism>
<feature type="compositionally biased region" description="Polar residues" evidence="1">
    <location>
        <begin position="83"/>
        <end position="92"/>
    </location>
</feature>
<protein>
    <submittedName>
        <fullName evidence="2">Uncharacterized protein</fullName>
    </submittedName>
</protein>
<evidence type="ECO:0000313" key="2">
    <source>
        <dbReference type="EMBL" id="KAJ7085464.1"/>
    </source>
</evidence>
<feature type="region of interest" description="Disordered" evidence="1">
    <location>
        <begin position="294"/>
        <end position="326"/>
    </location>
</feature>
<feature type="compositionally biased region" description="Polar residues" evidence="1">
    <location>
        <begin position="378"/>
        <end position="387"/>
    </location>
</feature>
<accession>A0AAD6XT47</accession>
<keyword evidence="3" id="KW-1185">Reference proteome</keyword>
<dbReference type="EMBL" id="JARJCN010000034">
    <property type="protein sequence ID" value="KAJ7085464.1"/>
    <property type="molecule type" value="Genomic_DNA"/>
</dbReference>
<name>A0AAD6XT47_9AGAR</name>
<evidence type="ECO:0000256" key="1">
    <source>
        <dbReference type="SAM" id="MobiDB-lite"/>
    </source>
</evidence>
<proteinExistence type="predicted"/>
<dbReference type="AlphaFoldDB" id="A0AAD6XT47"/>
<feature type="region of interest" description="Disordered" evidence="1">
    <location>
        <begin position="365"/>
        <end position="387"/>
    </location>
</feature>
<evidence type="ECO:0000313" key="3">
    <source>
        <dbReference type="Proteomes" id="UP001222325"/>
    </source>
</evidence>
<sequence length="387" mass="41328">MCLPSVYALAAIGFSPFPTAYGDLRATSFKQFPTSPHTSTASHRRVRATPVPKDMVTLRPPQRLAQDAAARKDPRRPSRMSGYRQTRVSSRAVTAGTPGTRPAALSTPLDAQLEPAAASALPLRPTVLCRCPRPTAPLPSIRATDVRAGPALVPHSFLSRQMHARPPAASVSPRPSRLCRRIAGAALARASGIRRPGGGRARLGGVRAVSPAPSKHACPTSVMRGALPAHSRAPAPMLTCFVGPRVPAHVRARLQVAPQTSGYRATAAVDAAPDMRPVPKCAPPLALRVHGFGPCPDPREVPRRTRSLNAPPSAPRPRPTARAVDSSLVAWAPHPRELKKYRGAPARRARTHLRHQDILRGPPLLASTGWAPARDKNQSVTVWSHVS</sequence>